<dbReference type="NCBIfam" id="TIGR01549">
    <property type="entry name" value="HAD-SF-IA-v1"/>
    <property type="match status" value="1"/>
</dbReference>
<protein>
    <submittedName>
        <fullName evidence="1">Noncanonical pyrimidine nucleotidase, YjjG family</fullName>
    </submittedName>
</protein>
<dbReference type="PANTHER" id="PTHR47478">
    <property type="match status" value="1"/>
</dbReference>
<reference evidence="2" key="1">
    <citation type="submission" date="2018-09" db="EMBL/GenBank/DDBJ databases">
        <authorList>
            <person name="Zhu H."/>
        </authorList>
    </citation>
    <scope>NUCLEOTIDE SEQUENCE [LARGE SCALE GENOMIC DNA]</scope>
    <source>
        <strain evidence="2">K2R23-3</strain>
    </source>
</reference>
<gene>
    <name evidence="1" type="ORF">D3873_11915</name>
</gene>
<proteinExistence type="predicted"/>
<dbReference type="Gene3D" id="1.10.150.240">
    <property type="entry name" value="Putative phosphatase, domain 2"/>
    <property type="match status" value="1"/>
</dbReference>
<dbReference type="Proteomes" id="UP000265725">
    <property type="component" value="Chromosome"/>
</dbReference>
<dbReference type="Gene3D" id="3.40.50.1000">
    <property type="entry name" value="HAD superfamily/HAD-like"/>
    <property type="match status" value="1"/>
</dbReference>
<dbReference type="AlphaFoldDB" id="A0A385YY97"/>
<dbReference type="GO" id="GO:0008253">
    <property type="term" value="F:5'-nucleotidase activity"/>
    <property type="evidence" value="ECO:0007669"/>
    <property type="project" value="InterPro"/>
</dbReference>
<dbReference type="RefSeq" id="WP_119884220.1">
    <property type="nucleotide sequence ID" value="NZ_CP032418.1"/>
</dbReference>
<evidence type="ECO:0000313" key="2">
    <source>
        <dbReference type="Proteomes" id="UP000265725"/>
    </source>
</evidence>
<dbReference type="InterPro" id="IPR036412">
    <property type="entry name" value="HAD-like_sf"/>
</dbReference>
<dbReference type="InterPro" id="IPR041492">
    <property type="entry name" value="HAD_2"/>
</dbReference>
<accession>A0A385YY97</accession>
<dbReference type="PANTHER" id="PTHR47478:SF1">
    <property type="entry name" value="PYRIMIDINE 5'-NUCLEOTIDASE YJJG"/>
    <property type="match status" value="1"/>
</dbReference>
<sequence length="233" mass="26755">MYKYQTLLFDLDDTLLDFGAAEKMAFRSLLQSQNVEHSDEKEARYKEINKGLWKKFEEGALTRNEVIHTRFVQFFGEQSIEVDGVEMDRQFRHFLEEGKFFVEGAEEVISTLHHTHDLYIVTNGVSTTQAKRLKATGLRPYFTTVFVSEDTGFQKPMKGFFDYVFARIPNFDSSRTIIIGDSLSADIRGGNDAGIATCWFNPRGLTNETGIEPTYEIRQLDELYAIVGENENE</sequence>
<dbReference type="SUPFAM" id="SSF56784">
    <property type="entry name" value="HAD-like"/>
    <property type="match status" value="1"/>
</dbReference>
<dbReference type="KEGG" id="paek:D3873_11915"/>
<dbReference type="SFLD" id="SFLDS00003">
    <property type="entry name" value="Haloacid_Dehalogenase"/>
    <property type="match status" value="1"/>
</dbReference>
<evidence type="ECO:0000313" key="1">
    <source>
        <dbReference type="EMBL" id="AYC30503.1"/>
    </source>
</evidence>
<keyword evidence="2" id="KW-1185">Reference proteome</keyword>
<dbReference type="InterPro" id="IPR006439">
    <property type="entry name" value="HAD-SF_hydro_IA"/>
</dbReference>
<name>A0A385YY97_9BACL</name>
<organism evidence="1 2">
    <name type="scientific">Paenisporosarcina cavernae</name>
    <dbReference type="NCBI Taxonomy" id="2320858"/>
    <lineage>
        <taxon>Bacteria</taxon>
        <taxon>Bacillati</taxon>
        <taxon>Bacillota</taxon>
        <taxon>Bacilli</taxon>
        <taxon>Bacillales</taxon>
        <taxon>Caryophanaceae</taxon>
        <taxon>Paenisporosarcina</taxon>
    </lineage>
</organism>
<dbReference type="OrthoDB" id="9802350at2"/>
<dbReference type="InterPro" id="IPR023214">
    <property type="entry name" value="HAD_sf"/>
</dbReference>
<dbReference type="InterPro" id="IPR011951">
    <property type="entry name" value="HAD-SF_hydro_IA_YjjG/PynA"/>
</dbReference>
<dbReference type="Pfam" id="PF13419">
    <property type="entry name" value="HAD_2"/>
    <property type="match status" value="1"/>
</dbReference>
<dbReference type="InterPro" id="IPR023198">
    <property type="entry name" value="PGP-like_dom2"/>
</dbReference>
<dbReference type="EMBL" id="CP032418">
    <property type="protein sequence ID" value="AYC30503.1"/>
    <property type="molecule type" value="Genomic_DNA"/>
</dbReference>
<dbReference type="NCBIfam" id="TIGR02254">
    <property type="entry name" value="YjjG_YfnB"/>
    <property type="match status" value="1"/>
</dbReference>
<dbReference type="SFLD" id="SFLDG01129">
    <property type="entry name" value="C1.5:_HAD__Beta-PGM__Phosphata"/>
    <property type="match status" value="1"/>
</dbReference>
<dbReference type="InterPro" id="IPR052550">
    <property type="entry name" value="Pyrimidine_5'-ntase_YjjG"/>
</dbReference>